<sequence>MSGTEKGVVYLNQYNFRSLMKLSEVHKFCDGTLMKICDNLIDMVNKNQLGHGNQRLKGRDWNDKDIKRSNKMLDKINQALKRKE</sequence>
<keyword evidence="2" id="KW-1185">Reference proteome</keyword>
<evidence type="ECO:0000313" key="2">
    <source>
        <dbReference type="Proteomes" id="UP001151760"/>
    </source>
</evidence>
<organism evidence="1 2">
    <name type="scientific">Tanacetum coccineum</name>
    <dbReference type="NCBI Taxonomy" id="301880"/>
    <lineage>
        <taxon>Eukaryota</taxon>
        <taxon>Viridiplantae</taxon>
        <taxon>Streptophyta</taxon>
        <taxon>Embryophyta</taxon>
        <taxon>Tracheophyta</taxon>
        <taxon>Spermatophyta</taxon>
        <taxon>Magnoliopsida</taxon>
        <taxon>eudicotyledons</taxon>
        <taxon>Gunneridae</taxon>
        <taxon>Pentapetalae</taxon>
        <taxon>asterids</taxon>
        <taxon>campanulids</taxon>
        <taxon>Asterales</taxon>
        <taxon>Asteraceae</taxon>
        <taxon>Asteroideae</taxon>
        <taxon>Anthemideae</taxon>
        <taxon>Anthemidinae</taxon>
        <taxon>Tanacetum</taxon>
    </lineage>
</organism>
<dbReference type="EMBL" id="BQNB010014201">
    <property type="protein sequence ID" value="GJT25274.1"/>
    <property type="molecule type" value="Genomic_DNA"/>
</dbReference>
<evidence type="ECO:0000313" key="1">
    <source>
        <dbReference type="EMBL" id="GJT25274.1"/>
    </source>
</evidence>
<comment type="caution">
    <text evidence="1">The sequence shown here is derived from an EMBL/GenBank/DDBJ whole genome shotgun (WGS) entry which is preliminary data.</text>
</comment>
<reference evidence="1" key="2">
    <citation type="submission" date="2022-01" db="EMBL/GenBank/DDBJ databases">
        <authorList>
            <person name="Yamashiro T."/>
            <person name="Shiraishi A."/>
            <person name="Satake H."/>
            <person name="Nakayama K."/>
        </authorList>
    </citation>
    <scope>NUCLEOTIDE SEQUENCE</scope>
</reference>
<dbReference type="Proteomes" id="UP001151760">
    <property type="component" value="Unassembled WGS sequence"/>
</dbReference>
<proteinExistence type="predicted"/>
<gene>
    <name evidence="1" type="ORF">Tco_0895211</name>
</gene>
<name>A0ABQ5CK83_9ASTR</name>
<accession>A0ABQ5CK83</accession>
<reference evidence="1" key="1">
    <citation type="journal article" date="2022" name="Int. J. Mol. Sci.">
        <title>Draft Genome of Tanacetum Coccineum: Genomic Comparison of Closely Related Tanacetum-Family Plants.</title>
        <authorList>
            <person name="Yamashiro T."/>
            <person name="Shiraishi A."/>
            <person name="Nakayama K."/>
            <person name="Satake H."/>
        </authorList>
    </citation>
    <scope>NUCLEOTIDE SEQUENCE</scope>
</reference>
<protein>
    <submittedName>
        <fullName evidence="1">Uncharacterized protein</fullName>
    </submittedName>
</protein>